<dbReference type="InterPro" id="IPR014729">
    <property type="entry name" value="Rossmann-like_a/b/a_fold"/>
</dbReference>
<dbReference type="Pfam" id="PF00733">
    <property type="entry name" value="Asn_synthase"/>
    <property type="match status" value="2"/>
</dbReference>
<keyword evidence="2" id="KW-0061">Asparagine biosynthesis</keyword>
<dbReference type="InterPro" id="IPR001962">
    <property type="entry name" value="Asn_synthase"/>
</dbReference>
<comment type="caution">
    <text evidence="7">The sequence shown here is derived from an EMBL/GenBank/DDBJ whole genome shotgun (WGS) entry which is preliminary data.</text>
</comment>
<evidence type="ECO:0000256" key="2">
    <source>
        <dbReference type="ARBA" id="ARBA00022888"/>
    </source>
</evidence>
<feature type="signal peptide" evidence="5">
    <location>
        <begin position="1"/>
        <end position="16"/>
    </location>
</feature>
<protein>
    <submittedName>
        <fullName evidence="7">Asparagine synthetase domain-containing 1</fullName>
    </submittedName>
</protein>
<evidence type="ECO:0000256" key="5">
    <source>
        <dbReference type="SAM" id="SignalP"/>
    </source>
</evidence>
<evidence type="ECO:0000256" key="1">
    <source>
        <dbReference type="ARBA" id="ARBA00022605"/>
    </source>
</evidence>
<dbReference type="Gene3D" id="3.40.50.620">
    <property type="entry name" value="HUPs"/>
    <property type="match status" value="1"/>
</dbReference>
<feature type="domain" description="Glutamine amidotransferase type-2" evidence="6">
    <location>
        <begin position="2"/>
        <end position="197"/>
    </location>
</feature>
<keyword evidence="3" id="KW-0315">Glutamine amidotransferase</keyword>
<gene>
    <name evidence="7" type="ORF">C2E20_6308</name>
</gene>
<dbReference type="InterPro" id="IPR017932">
    <property type="entry name" value="GATase_2_dom"/>
</dbReference>
<dbReference type="InterPro" id="IPR029055">
    <property type="entry name" value="Ntn_hydrolases_N"/>
</dbReference>
<dbReference type="SUPFAM" id="SSF52402">
    <property type="entry name" value="Adenine nucleotide alpha hydrolases-like"/>
    <property type="match status" value="1"/>
</dbReference>
<proteinExistence type="predicted"/>
<dbReference type="SUPFAM" id="SSF56235">
    <property type="entry name" value="N-terminal nucleophile aminohydrolases (Ntn hydrolases)"/>
    <property type="match status" value="1"/>
</dbReference>
<evidence type="ECO:0000256" key="3">
    <source>
        <dbReference type="ARBA" id="ARBA00022962"/>
    </source>
</evidence>
<evidence type="ECO:0000313" key="7">
    <source>
        <dbReference type="EMBL" id="PSC70217.1"/>
    </source>
</evidence>
<evidence type="ECO:0000313" key="8">
    <source>
        <dbReference type="Proteomes" id="UP000239649"/>
    </source>
</evidence>
<dbReference type="CDD" id="cd01991">
    <property type="entry name" value="Asn_synthase_B_C"/>
    <property type="match status" value="1"/>
</dbReference>
<dbReference type="PANTHER" id="PTHR45937:SF1">
    <property type="entry name" value="ASPARAGINE SYNTHETASE DOMAIN-CONTAINING PROTEIN 1"/>
    <property type="match status" value="1"/>
</dbReference>
<dbReference type="PANTHER" id="PTHR45937">
    <property type="entry name" value="ASPARAGINE SYNTHETASE DOMAIN-CONTAINING PROTEIN 1"/>
    <property type="match status" value="1"/>
</dbReference>
<accession>A0A2P6V804</accession>
<dbReference type="OrthoDB" id="10252281at2759"/>
<feature type="compositionally biased region" description="Low complexity" evidence="4">
    <location>
        <begin position="521"/>
        <end position="553"/>
    </location>
</feature>
<dbReference type="InterPro" id="IPR051857">
    <property type="entry name" value="Asn_synthetase_domain"/>
</dbReference>
<feature type="region of interest" description="Disordered" evidence="4">
    <location>
        <begin position="338"/>
        <end position="373"/>
    </location>
</feature>
<dbReference type="Proteomes" id="UP000239649">
    <property type="component" value="Unassembled WGS sequence"/>
</dbReference>
<dbReference type="GO" id="GO:0006529">
    <property type="term" value="P:asparagine biosynthetic process"/>
    <property type="evidence" value="ECO:0007669"/>
    <property type="project" value="UniProtKB-KW"/>
</dbReference>
<reference evidence="7 8" key="1">
    <citation type="journal article" date="2018" name="Plant J.">
        <title>Genome sequences of Chlorella sorokiniana UTEX 1602 and Micractinium conductrix SAG 241.80: implications to maltose excretion by a green alga.</title>
        <authorList>
            <person name="Arriola M.B."/>
            <person name="Velmurugan N."/>
            <person name="Zhang Y."/>
            <person name="Plunkett M.H."/>
            <person name="Hondzo H."/>
            <person name="Barney B.M."/>
        </authorList>
    </citation>
    <scope>NUCLEOTIDE SEQUENCE [LARGE SCALE GENOMIC DNA]</scope>
    <source>
        <strain evidence="7 8">SAG 241.80</strain>
    </source>
</reference>
<evidence type="ECO:0000256" key="4">
    <source>
        <dbReference type="SAM" id="MobiDB-lite"/>
    </source>
</evidence>
<keyword evidence="1" id="KW-0028">Amino-acid biosynthesis</keyword>
<dbReference type="PROSITE" id="PS51278">
    <property type="entry name" value="GATASE_TYPE_2"/>
    <property type="match status" value="1"/>
</dbReference>
<keyword evidence="5" id="KW-0732">Signal</keyword>
<dbReference type="EMBL" id="LHPF02000021">
    <property type="protein sequence ID" value="PSC70217.1"/>
    <property type="molecule type" value="Genomic_DNA"/>
</dbReference>
<sequence>MCGILFIASGLEVASGGGSVHAGPPAASPSTADFEEGLACRGPDCQGACSVDCSPARLHFRGSLLQLRGAAPACTPVCDAAGNVLLFNGQVFGGSLHVPPAANDAALLFQALAAPSADVPAILGGVHGPWAAVFWQAATRTLWFGRDAFGRRSLLLHLPRAADGRFMLASSASLHPEAPFVGWQELPPGLYSLALPPAVHSTADGGGAADAVAAAAAAAAAAAGVECFDGGVGQSAVLLRAAHRQHDWPDPAVRQLAAFWRAPELVEPPAAVAEPPAAAAAADGAAAAVGCSVVGDAAAVAGAAGAGAAAAAQFEATVDALLEALRQAVATRCRCIEERRQQQQPTTSQHERSPQEQARAPRPLPPPAPTLPLPPPAPVLPLLPPATVLILFSGGLDSTLLAALAHEALPPDVPIDLASICFDGGVSPDRQSALDALQELRALAPLRQWRLIQVDCTLADVEAAKQRLLRLLAPADTVMDLNIGAALWLAARGEGRLLLAGGGADAAGTEGRLAEQRQQEQRQAGQQPPLPLQQQQQHRSPARPSEAPSLEAPSPVYRSAARVVLLGHGADELCAGYGRHRTVFRARGWAGLGEELALDLRRLWLRNLGRDDRLVADHGREARHPYLDERSVSATLAAPLWHLADLRAPPGEGDKRALRACARRLGLHRAAGRIKRAIQFGTRLAAKANTAQFGGTRRANLASAGSVRLADVPLRGLGDPRGAEAAAAEAAAAAAAEPAAAAGQAAGQQAAAPQLGGAAQAAGAEQAAAALAAATVRA</sequence>
<organism evidence="7 8">
    <name type="scientific">Micractinium conductrix</name>
    <dbReference type="NCBI Taxonomy" id="554055"/>
    <lineage>
        <taxon>Eukaryota</taxon>
        <taxon>Viridiplantae</taxon>
        <taxon>Chlorophyta</taxon>
        <taxon>core chlorophytes</taxon>
        <taxon>Trebouxiophyceae</taxon>
        <taxon>Chlorellales</taxon>
        <taxon>Chlorellaceae</taxon>
        <taxon>Chlorella clade</taxon>
        <taxon>Micractinium</taxon>
    </lineage>
</organism>
<feature type="chain" id="PRO_5015154570" evidence="5">
    <location>
        <begin position="17"/>
        <end position="778"/>
    </location>
</feature>
<keyword evidence="8" id="KW-1185">Reference proteome</keyword>
<evidence type="ECO:0000259" key="6">
    <source>
        <dbReference type="PROSITE" id="PS51278"/>
    </source>
</evidence>
<feature type="region of interest" description="Disordered" evidence="4">
    <location>
        <begin position="509"/>
        <end position="553"/>
    </location>
</feature>
<dbReference type="GO" id="GO:0004066">
    <property type="term" value="F:asparagine synthase (glutamine-hydrolyzing) activity"/>
    <property type="evidence" value="ECO:0007669"/>
    <property type="project" value="InterPro"/>
</dbReference>
<feature type="compositionally biased region" description="Pro residues" evidence="4">
    <location>
        <begin position="362"/>
        <end position="373"/>
    </location>
</feature>
<dbReference type="STRING" id="554055.A0A2P6V804"/>
<name>A0A2P6V804_9CHLO</name>
<dbReference type="Gene3D" id="3.60.20.10">
    <property type="entry name" value="Glutamine Phosphoribosylpyrophosphate, subunit 1, domain 1"/>
    <property type="match status" value="1"/>
</dbReference>
<dbReference type="AlphaFoldDB" id="A0A2P6V804"/>